<reference evidence="3 4" key="1">
    <citation type="submission" date="2012-06" db="EMBL/GenBank/DDBJ databases">
        <title>Finished chromosome of genome of Cylindrospermum stagnale PCC 7417.</title>
        <authorList>
            <consortium name="US DOE Joint Genome Institute"/>
            <person name="Gugger M."/>
            <person name="Coursin T."/>
            <person name="Rippka R."/>
            <person name="Tandeau De Marsac N."/>
            <person name="Huntemann M."/>
            <person name="Wei C.-L."/>
            <person name="Han J."/>
            <person name="Detter J.C."/>
            <person name="Han C."/>
            <person name="Tapia R."/>
            <person name="Chen A."/>
            <person name="Kyrpides N."/>
            <person name="Mavromatis K."/>
            <person name="Markowitz V."/>
            <person name="Szeto E."/>
            <person name="Ivanova N."/>
            <person name="Pagani I."/>
            <person name="Pati A."/>
            <person name="Goodwin L."/>
            <person name="Nordberg H.P."/>
            <person name="Cantor M.N."/>
            <person name="Hua S.X."/>
            <person name="Woyke T."/>
            <person name="Kerfeld C.A."/>
        </authorList>
    </citation>
    <scope>NUCLEOTIDE SEQUENCE [LARGE SCALE GENOMIC DNA]</scope>
    <source>
        <strain evidence="3 4">PCC 7417</strain>
    </source>
</reference>
<keyword evidence="1" id="KW-0472">Membrane</keyword>
<keyword evidence="1" id="KW-1133">Transmembrane helix</keyword>
<gene>
    <name evidence="3" type="ORF">Cylst_4287</name>
</gene>
<organism evidence="3 4">
    <name type="scientific">Cylindrospermum stagnale PCC 7417</name>
    <dbReference type="NCBI Taxonomy" id="56107"/>
    <lineage>
        <taxon>Bacteria</taxon>
        <taxon>Bacillati</taxon>
        <taxon>Cyanobacteriota</taxon>
        <taxon>Cyanophyceae</taxon>
        <taxon>Nostocales</taxon>
        <taxon>Nostocaceae</taxon>
        <taxon>Cylindrospermum</taxon>
    </lineage>
</organism>
<dbReference type="GO" id="GO:0005509">
    <property type="term" value="F:calcium ion binding"/>
    <property type="evidence" value="ECO:0007669"/>
    <property type="project" value="InterPro"/>
</dbReference>
<dbReference type="Pfam" id="PF13202">
    <property type="entry name" value="EF-hand_5"/>
    <property type="match status" value="1"/>
</dbReference>
<dbReference type="HOGENOM" id="CLU_628096_0_0_3"/>
<proteinExistence type="predicted"/>
<dbReference type="AlphaFoldDB" id="K9X1M3"/>
<feature type="transmembrane region" description="Helical" evidence="1">
    <location>
        <begin position="194"/>
        <end position="221"/>
    </location>
</feature>
<dbReference type="OrthoDB" id="477125at2"/>
<keyword evidence="1" id="KW-0812">Transmembrane</keyword>
<dbReference type="InterPro" id="IPR011992">
    <property type="entry name" value="EF-hand-dom_pair"/>
</dbReference>
<sequence>MPISLKNLLLLLPVSIYALACFYFSTTYTGAEAEYYQKLALCVASFLCNFYVLYYHYTNPPHPKFLMLPKRNLSIKIHVISGTIEVLFGVIAFFSSSPEIPAIIMALSAIIGHVSTSFYQTPIVFGAKSAMIPGYLFVVTLHLYCAIHLLLEPNSTLWLLNTFLVLCIYVWCRVFYLIFTVAGLFKNNLYSASILAAGVLILPSVLGASGNLLFIIFVIGYNALYKLIMNPTAAEWLSWTKESARQTLIDEDAKELWLSKHLAINLDELDDQTVAAALFAKLDKDNSGILDKEELRTLWHEWQVPDTFIDNFISRNTKLDGFSFVEFYEKIWQIKGVKERLKRENLKNEHLIKGKNITNEEKARLIFDQIDIDRSGYVDKFEITTLLLEWGLPSIEVEEYIRRYDDDKDFKFSFEEFFNKMRPIWSFAYSNIILMT</sequence>
<dbReference type="STRING" id="56107.Cylst_4287"/>
<dbReference type="Pfam" id="PF13833">
    <property type="entry name" value="EF-hand_8"/>
    <property type="match status" value="1"/>
</dbReference>
<keyword evidence="4" id="KW-1185">Reference proteome</keyword>
<dbReference type="KEGG" id="csg:Cylst_4287"/>
<dbReference type="SMART" id="SM00054">
    <property type="entry name" value="EFh"/>
    <property type="match status" value="3"/>
</dbReference>
<dbReference type="SUPFAM" id="SSF47473">
    <property type="entry name" value="EF-hand"/>
    <property type="match status" value="1"/>
</dbReference>
<dbReference type="InterPro" id="IPR018247">
    <property type="entry name" value="EF_Hand_1_Ca_BS"/>
</dbReference>
<dbReference type="EMBL" id="CP003642">
    <property type="protein sequence ID" value="AFZ26383.1"/>
    <property type="molecule type" value="Genomic_DNA"/>
</dbReference>
<feature type="transmembrane region" description="Helical" evidence="1">
    <location>
        <begin position="131"/>
        <end position="151"/>
    </location>
</feature>
<name>K9X1M3_9NOST</name>
<dbReference type="PROSITE" id="PS00018">
    <property type="entry name" value="EF_HAND_1"/>
    <property type="match status" value="2"/>
</dbReference>
<feature type="domain" description="EF-hand" evidence="2">
    <location>
        <begin position="358"/>
        <end position="393"/>
    </location>
</feature>
<feature type="transmembrane region" description="Helical" evidence="1">
    <location>
        <begin position="157"/>
        <end position="182"/>
    </location>
</feature>
<feature type="transmembrane region" description="Helical" evidence="1">
    <location>
        <begin position="36"/>
        <end position="54"/>
    </location>
</feature>
<dbReference type="Proteomes" id="UP000010475">
    <property type="component" value="Chromosome"/>
</dbReference>
<feature type="domain" description="EF-hand" evidence="2">
    <location>
        <begin position="270"/>
        <end position="305"/>
    </location>
</feature>
<accession>K9X1M3</accession>
<feature type="transmembrane region" description="Helical" evidence="1">
    <location>
        <begin position="100"/>
        <end position="119"/>
    </location>
</feature>
<evidence type="ECO:0000256" key="1">
    <source>
        <dbReference type="SAM" id="Phobius"/>
    </source>
</evidence>
<feature type="transmembrane region" description="Helical" evidence="1">
    <location>
        <begin position="75"/>
        <end position="94"/>
    </location>
</feature>
<dbReference type="InterPro" id="IPR002048">
    <property type="entry name" value="EF_hand_dom"/>
</dbReference>
<dbReference type="Gene3D" id="1.10.238.10">
    <property type="entry name" value="EF-hand"/>
    <property type="match status" value="2"/>
</dbReference>
<dbReference type="eggNOG" id="COG5126">
    <property type="taxonomic scope" value="Bacteria"/>
</dbReference>
<evidence type="ECO:0000313" key="4">
    <source>
        <dbReference type="Proteomes" id="UP000010475"/>
    </source>
</evidence>
<protein>
    <submittedName>
        <fullName evidence="3">Ca2+-binding protein (EF-Hand superfamily)</fullName>
    </submittedName>
</protein>
<evidence type="ECO:0000313" key="3">
    <source>
        <dbReference type="EMBL" id="AFZ26383.1"/>
    </source>
</evidence>
<evidence type="ECO:0000259" key="2">
    <source>
        <dbReference type="PROSITE" id="PS50222"/>
    </source>
</evidence>
<dbReference type="PATRIC" id="fig|56107.3.peg.4701"/>
<dbReference type="PROSITE" id="PS50222">
    <property type="entry name" value="EF_HAND_2"/>
    <property type="match status" value="2"/>
</dbReference>